<evidence type="ECO:0000313" key="5">
    <source>
        <dbReference type="Proteomes" id="UP001176429"/>
    </source>
</evidence>
<gene>
    <name evidence="4" type="ORF">Q5H93_05035</name>
</gene>
<dbReference type="PANTHER" id="PTHR44591">
    <property type="entry name" value="STRESS RESPONSE REGULATOR PROTEIN 1"/>
    <property type="match status" value="1"/>
</dbReference>
<dbReference type="Gene3D" id="3.40.50.2300">
    <property type="match status" value="1"/>
</dbReference>
<keyword evidence="1 2" id="KW-0597">Phosphoprotein</keyword>
<comment type="caution">
    <text evidence="4">The sequence shown here is derived from an EMBL/GenBank/DDBJ whole genome shotgun (WGS) entry which is preliminary data.</text>
</comment>
<dbReference type="PROSITE" id="PS50110">
    <property type="entry name" value="RESPONSE_REGULATORY"/>
    <property type="match status" value="1"/>
</dbReference>
<dbReference type="InterPro" id="IPR001789">
    <property type="entry name" value="Sig_transdc_resp-reg_receiver"/>
</dbReference>
<evidence type="ECO:0000259" key="3">
    <source>
        <dbReference type="PROSITE" id="PS50110"/>
    </source>
</evidence>
<dbReference type="Proteomes" id="UP001176429">
    <property type="component" value="Unassembled WGS sequence"/>
</dbReference>
<sequence length="133" mass="14592">MLVYLIDEDDISLYLTEQTLILEDFAQQIRAFSTAEEALAALVAQLASHPPQVIFLDLNMPVMDGWEFLAALEPYAAQVLSQCRIYLLTSSLALADTARANTHQLVSGIIHKPLDEGDLRAIRATLAPNPALS</sequence>
<evidence type="ECO:0000256" key="2">
    <source>
        <dbReference type="PROSITE-ProRule" id="PRU00169"/>
    </source>
</evidence>
<evidence type="ECO:0000313" key="4">
    <source>
        <dbReference type="EMBL" id="MDO7874088.1"/>
    </source>
</evidence>
<keyword evidence="5" id="KW-1185">Reference proteome</keyword>
<organism evidence="4 5">
    <name type="scientific">Hymenobacter aranciens</name>
    <dbReference type="NCBI Taxonomy" id="3063996"/>
    <lineage>
        <taxon>Bacteria</taxon>
        <taxon>Pseudomonadati</taxon>
        <taxon>Bacteroidota</taxon>
        <taxon>Cytophagia</taxon>
        <taxon>Cytophagales</taxon>
        <taxon>Hymenobacteraceae</taxon>
        <taxon>Hymenobacter</taxon>
    </lineage>
</organism>
<feature type="modified residue" description="4-aspartylphosphate" evidence="2">
    <location>
        <position position="57"/>
    </location>
</feature>
<name>A0ABT9B8U8_9BACT</name>
<dbReference type="SMART" id="SM00448">
    <property type="entry name" value="REC"/>
    <property type="match status" value="1"/>
</dbReference>
<dbReference type="Pfam" id="PF00072">
    <property type="entry name" value="Response_reg"/>
    <property type="match status" value="1"/>
</dbReference>
<proteinExistence type="predicted"/>
<feature type="domain" description="Response regulatory" evidence="3">
    <location>
        <begin position="2"/>
        <end position="127"/>
    </location>
</feature>
<evidence type="ECO:0000256" key="1">
    <source>
        <dbReference type="ARBA" id="ARBA00022553"/>
    </source>
</evidence>
<dbReference type="RefSeq" id="WP_305005405.1">
    <property type="nucleotide sequence ID" value="NZ_JAUQSY010000003.1"/>
</dbReference>
<dbReference type="SUPFAM" id="SSF52172">
    <property type="entry name" value="CheY-like"/>
    <property type="match status" value="1"/>
</dbReference>
<protein>
    <submittedName>
        <fullName evidence="4">Response regulator</fullName>
    </submittedName>
</protein>
<dbReference type="EMBL" id="JAUQSY010000003">
    <property type="protein sequence ID" value="MDO7874088.1"/>
    <property type="molecule type" value="Genomic_DNA"/>
</dbReference>
<dbReference type="InterPro" id="IPR011006">
    <property type="entry name" value="CheY-like_superfamily"/>
</dbReference>
<reference evidence="4" key="1">
    <citation type="submission" date="2023-07" db="EMBL/GenBank/DDBJ databases">
        <authorList>
            <person name="Kim M.K."/>
        </authorList>
    </citation>
    <scope>NUCLEOTIDE SEQUENCE</scope>
    <source>
        <strain evidence="4">ASUV-10-1</strain>
    </source>
</reference>
<dbReference type="InterPro" id="IPR050595">
    <property type="entry name" value="Bact_response_regulator"/>
</dbReference>
<accession>A0ABT9B8U8</accession>
<dbReference type="PANTHER" id="PTHR44591:SF3">
    <property type="entry name" value="RESPONSE REGULATORY DOMAIN-CONTAINING PROTEIN"/>
    <property type="match status" value="1"/>
</dbReference>